<keyword evidence="6" id="KW-0653">Protein transport</keyword>
<dbReference type="EMBL" id="DVHH01000071">
    <property type="protein sequence ID" value="HIR54511.1"/>
    <property type="molecule type" value="Genomic_DNA"/>
</dbReference>
<protein>
    <submittedName>
        <fullName evidence="12">Preprotein translocase subunit YajC</fullName>
    </submittedName>
</protein>
<gene>
    <name evidence="12" type="primary">yajC</name>
    <name evidence="12" type="ORF">IAD36_02775</name>
</gene>
<evidence type="ECO:0000313" key="13">
    <source>
        <dbReference type="Proteomes" id="UP000824238"/>
    </source>
</evidence>
<dbReference type="Proteomes" id="UP000824238">
    <property type="component" value="Unassembled WGS sequence"/>
</dbReference>
<feature type="compositionally biased region" description="Basic and acidic residues" evidence="10">
    <location>
        <begin position="127"/>
        <end position="139"/>
    </location>
</feature>
<dbReference type="SMART" id="SM01323">
    <property type="entry name" value="YajC"/>
    <property type="match status" value="1"/>
</dbReference>
<dbReference type="AlphaFoldDB" id="A0A9D1DKK0"/>
<comment type="similarity">
    <text evidence="2">Belongs to the YajC family.</text>
</comment>
<keyword evidence="3" id="KW-0813">Transport</keyword>
<dbReference type="PANTHER" id="PTHR33909:SF1">
    <property type="entry name" value="SEC TRANSLOCON ACCESSORY COMPLEX SUBUNIT YAJC"/>
    <property type="match status" value="1"/>
</dbReference>
<evidence type="ECO:0000256" key="10">
    <source>
        <dbReference type="SAM" id="MobiDB-lite"/>
    </source>
</evidence>
<dbReference type="InterPro" id="IPR003849">
    <property type="entry name" value="Preprotein_translocase_YajC"/>
</dbReference>
<keyword evidence="8" id="KW-0811">Translocation</keyword>
<reference evidence="12" key="1">
    <citation type="submission" date="2020-10" db="EMBL/GenBank/DDBJ databases">
        <authorList>
            <person name="Gilroy R."/>
        </authorList>
    </citation>
    <scope>NUCLEOTIDE SEQUENCE</scope>
    <source>
        <strain evidence="12">ChiGjej3B3-7149</strain>
    </source>
</reference>
<evidence type="ECO:0000256" key="7">
    <source>
        <dbReference type="ARBA" id="ARBA00022989"/>
    </source>
</evidence>
<dbReference type="Pfam" id="PF02699">
    <property type="entry name" value="YajC"/>
    <property type="match status" value="1"/>
</dbReference>
<reference evidence="12" key="2">
    <citation type="journal article" date="2021" name="PeerJ">
        <title>Extensive microbial diversity within the chicken gut microbiome revealed by metagenomics and culture.</title>
        <authorList>
            <person name="Gilroy R."/>
            <person name="Ravi A."/>
            <person name="Getino M."/>
            <person name="Pursley I."/>
            <person name="Horton D.L."/>
            <person name="Alikhan N.F."/>
            <person name="Baker D."/>
            <person name="Gharbi K."/>
            <person name="Hall N."/>
            <person name="Watson M."/>
            <person name="Adriaenssens E.M."/>
            <person name="Foster-Nyarko E."/>
            <person name="Jarju S."/>
            <person name="Secka A."/>
            <person name="Antonio M."/>
            <person name="Oren A."/>
            <person name="Chaudhuri R.R."/>
            <person name="La Ragione R."/>
            <person name="Hildebrand F."/>
            <person name="Pallen M.J."/>
        </authorList>
    </citation>
    <scope>NUCLEOTIDE SEQUENCE</scope>
    <source>
        <strain evidence="12">ChiGjej3B3-7149</strain>
    </source>
</reference>
<dbReference type="GO" id="GO:0005886">
    <property type="term" value="C:plasma membrane"/>
    <property type="evidence" value="ECO:0007669"/>
    <property type="project" value="UniProtKB-SubCell"/>
</dbReference>
<evidence type="ECO:0000256" key="5">
    <source>
        <dbReference type="ARBA" id="ARBA00022692"/>
    </source>
</evidence>
<evidence type="ECO:0000256" key="6">
    <source>
        <dbReference type="ARBA" id="ARBA00022927"/>
    </source>
</evidence>
<feature type="transmembrane region" description="Helical" evidence="11">
    <location>
        <begin position="12"/>
        <end position="37"/>
    </location>
</feature>
<organism evidence="12 13">
    <name type="scientific">Candidatus Scatomorpha intestinigallinarum</name>
    <dbReference type="NCBI Taxonomy" id="2840923"/>
    <lineage>
        <taxon>Bacteria</taxon>
        <taxon>Bacillati</taxon>
        <taxon>Bacillota</taxon>
        <taxon>Clostridia</taxon>
        <taxon>Eubacteriales</taxon>
        <taxon>Candidatus Scatomorpha</taxon>
    </lineage>
</organism>
<evidence type="ECO:0000256" key="2">
    <source>
        <dbReference type="ARBA" id="ARBA00006742"/>
    </source>
</evidence>
<accession>A0A9D1DKK0</accession>
<dbReference type="PRINTS" id="PR01853">
    <property type="entry name" value="YAJCTRNLCASE"/>
</dbReference>
<keyword evidence="7 11" id="KW-1133">Transmembrane helix</keyword>
<sequence length="139" mass="15270">MLHNFLTADASTAAGGLGGMSSILFLVIIFVVFYFFLIRPENKRKKKLTEMRNNISIGDEIVTIGGIMGKVVQVTEDTITFETGEDRVRMQVTKWAISSNVREEKQRAAQEAAAKAAKSKKNAAKTSGEENKIDEGKGE</sequence>
<keyword evidence="5 11" id="KW-0812">Transmembrane</keyword>
<name>A0A9D1DKK0_9FIRM</name>
<evidence type="ECO:0000256" key="11">
    <source>
        <dbReference type="SAM" id="Phobius"/>
    </source>
</evidence>
<dbReference type="NCBIfam" id="TIGR00739">
    <property type="entry name" value="yajC"/>
    <property type="match status" value="1"/>
</dbReference>
<evidence type="ECO:0000256" key="1">
    <source>
        <dbReference type="ARBA" id="ARBA00004162"/>
    </source>
</evidence>
<dbReference type="PANTHER" id="PTHR33909">
    <property type="entry name" value="SEC TRANSLOCON ACCESSORY COMPLEX SUBUNIT YAJC"/>
    <property type="match status" value="1"/>
</dbReference>
<proteinExistence type="inferred from homology"/>
<feature type="region of interest" description="Disordered" evidence="10">
    <location>
        <begin position="108"/>
        <end position="139"/>
    </location>
</feature>
<dbReference type="GO" id="GO:0015031">
    <property type="term" value="P:protein transport"/>
    <property type="evidence" value="ECO:0007669"/>
    <property type="project" value="UniProtKB-KW"/>
</dbReference>
<evidence type="ECO:0000256" key="3">
    <source>
        <dbReference type="ARBA" id="ARBA00022448"/>
    </source>
</evidence>
<evidence type="ECO:0000256" key="8">
    <source>
        <dbReference type="ARBA" id="ARBA00023010"/>
    </source>
</evidence>
<evidence type="ECO:0000256" key="4">
    <source>
        <dbReference type="ARBA" id="ARBA00022475"/>
    </source>
</evidence>
<comment type="caution">
    <text evidence="12">The sequence shown here is derived from an EMBL/GenBank/DDBJ whole genome shotgun (WGS) entry which is preliminary data.</text>
</comment>
<evidence type="ECO:0000313" key="12">
    <source>
        <dbReference type="EMBL" id="HIR54511.1"/>
    </source>
</evidence>
<keyword evidence="4" id="KW-1003">Cell membrane</keyword>
<keyword evidence="9 11" id="KW-0472">Membrane</keyword>
<evidence type="ECO:0000256" key="9">
    <source>
        <dbReference type="ARBA" id="ARBA00023136"/>
    </source>
</evidence>
<comment type="subcellular location">
    <subcellularLocation>
        <location evidence="1">Cell membrane</location>
        <topology evidence="1">Single-pass membrane protein</topology>
    </subcellularLocation>
</comment>